<dbReference type="InterPro" id="IPR027414">
    <property type="entry name" value="GH95_N_dom"/>
</dbReference>
<feature type="domain" description="Glycoside hydrolase family 65 C-terminal" evidence="1">
    <location>
        <begin position="445"/>
        <end position="500"/>
    </location>
</feature>
<dbReference type="Pfam" id="PF22422">
    <property type="entry name" value="MGH1-like_GH"/>
    <property type="match status" value="1"/>
</dbReference>
<evidence type="ECO:0000259" key="4">
    <source>
        <dbReference type="Pfam" id="PF22124"/>
    </source>
</evidence>
<dbReference type="InterPro" id="IPR054363">
    <property type="entry name" value="GH95_cat"/>
</dbReference>
<dbReference type="Pfam" id="PF22124">
    <property type="entry name" value="Glyco_hydro_95_cat"/>
    <property type="match status" value="1"/>
</dbReference>
<protein>
    <submittedName>
        <fullName evidence="6">Trehalase</fullName>
    </submittedName>
</protein>
<feature type="domain" description="Mannosylglycerate hydrolase MGH1-like glycoside hydrolase" evidence="5">
    <location>
        <begin position="112"/>
        <end position="428"/>
    </location>
</feature>
<organism evidence="6 7">
    <name type="scientific">Chitinophaga japonensis</name>
    <name type="common">Flexibacter japonensis</name>
    <dbReference type="NCBI Taxonomy" id="104662"/>
    <lineage>
        <taxon>Bacteria</taxon>
        <taxon>Pseudomonadati</taxon>
        <taxon>Bacteroidota</taxon>
        <taxon>Chitinophagia</taxon>
        <taxon>Chitinophagales</taxon>
        <taxon>Chitinophagaceae</taxon>
        <taxon>Chitinophaga</taxon>
    </lineage>
</organism>
<gene>
    <name evidence="6" type="ORF">LX66_2380</name>
</gene>
<dbReference type="InterPro" id="IPR012341">
    <property type="entry name" value="6hp_glycosidase-like_sf"/>
</dbReference>
<dbReference type="AlphaFoldDB" id="A0A562T425"/>
<dbReference type="RefSeq" id="WP_145713412.1">
    <property type="nucleotide sequence ID" value="NZ_BAAAFY010000001.1"/>
</dbReference>
<evidence type="ECO:0000259" key="1">
    <source>
        <dbReference type="Pfam" id="PF03633"/>
    </source>
</evidence>
<sequence length="1277" mass="144066">MKHLLITIHFLACTVLSSIRAQDKATVINTGKLEKYVQFFNSLDTGEVKNYVPNSRAAAWMEQNVPLFECPDSVMEQTYYYRWWSFRKHLKQTPDGFIFTEFILPVKHAGRYNALSCALGHHIYEGRWLRDTQYVNQYIRYWLEKDKQQQRPRFHQFSSWAADAIYHRYLVTADRSFATSLLDSLDMDYRLWEQERGLSNGLFWQHDVKDGMEESISGSRRDKNIRPTINSYMYGNAKALAALAALAGRDSLQQRYAQLAAQLKSLVQQTLWDDTAVFFKVRLAKGPLSNAREEIGFIPWYFNLPDDKAAYAKAWQQLTDPAGFKAPWGLTTAEQRHPDFRSRGTGGCEWDGAIWPFATTQTLKGLANLLTDYRHHDGITPQVYLQVLHTYARAHQKNGAPYIGEYQDEKTGYWLKGDNPRSRFYNHSGFCDLVINDLVGLKPREDDQVEIYPLLPPGTWDWFCLDQVPYHGRLLTILWDRTGNKYNKGKGFRVFADGTEIYSAPALGHIIAPLPAKKQALTLWYDRPADKWTSALPIGNGRLGAMIFAGVNAEHLQFNESTLWTDGPREHAHPGAVQYLQQIRDLLAAGKQDEAEQLAEEHFMGLKSPPPASHYEADYQPFGDLWLHFRDTAATVTDYRRELDLNTAIARTTYTAGGVRYTREYLASTPQHAIVVHLGADKPGSISFTASLKTPQPVYAFRKINDSTLALSLKVRDGVLQGESWLKVSAQGGQVTLSDSSITVTNANEATLYLTAATSYKNYKDVSGKPAEQCAQVMRALAAPSYHHIRAAHIRDYQQFFNTFSIDLGKGQTQLPTDQRIRQFTAATDPALAALYVQYARYLMISGSRPGSQPLNLQGIWNDQLTPPWGSKYTTNINLEMNYWPAEVLHLADCAQPLFMLTKEVSEAGRAVAKEHYGADGWVLHHNTDLWRGAAPINASNHGIWVTGGAWLCHHLWEHYLYTKDKAFLKQNAYPVMKAAARFFVDFLVKDPATGWLISTPSNSPEQGGLVAGPTMDHQLIRDLFKNCIAASEILKTDASFRKTLQEMYPQIAPNQVGRHGQLQEWMQDVDDPNNRHRHVSHLWGVFPGSDITWDQSPDLMKAARQSLLYRGDGGTGWSLAWKINLWARFKDGNHALLMINKLLAPAEEPSGKVHGGSYTNLFDAHPPFQIDGNFGGASGIAEALLQSHMGYIDLLPALPDAWATGEVKGICARGGFVLDLDWQEGKLQQVTVRSATGGNCELRYGQEKLRFIAQKGKTYQVNAVNGKLHLQPHVVR</sequence>
<accession>A0A562T425</accession>
<evidence type="ECO:0000313" key="6">
    <source>
        <dbReference type="EMBL" id="TWI88295.1"/>
    </source>
</evidence>
<evidence type="ECO:0000259" key="5">
    <source>
        <dbReference type="Pfam" id="PF22422"/>
    </source>
</evidence>
<dbReference type="SUPFAM" id="SSF48208">
    <property type="entry name" value="Six-hairpin glycosidases"/>
    <property type="match status" value="2"/>
</dbReference>
<dbReference type="GO" id="GO:0005975">
    <property type="term" value="P:carbohydrate metabolic process"/>
    <property type="evidence" value="ECO:0007669"/>
    <property type="project" value="InterPro"/>
</dbReference>
<dbReference type="InterPro" id="IPR008928">
    <property type="entry name" value="6-hairpin_glycosidase_sf"/>
</dbReference>
<evidence type="ECO:0000313" key="7">
    <source>
        <dbReference type="Proteomes" id="UP000316778"/>
    </source>
</evidence>
<proteinExistence type="predicted"/>
<dbReference type="InterPro" id="IPR049053">
    <property type="entry name" value="AFCA-like_C"/>
</dbReference>
<dbReference type="Proteomes" id="UP000316778">
    <property type="component" value="Unassembled WGS sequence"/>
</dbReference>
<name>A0A562T425_CHIJA</name>
<dbReference type="Pfam" id="PF21307">
    <property type="entry name" value="Glyco_hydro_95_C"/>
    <property type="match status" value="1"/>
</dbReference>
<dbReference type="Pfam" id="PF14498">
    <property type="entry name" value="Glyco_hyd_65N_2"/>
    <property type="match status" value="1"/>
</dbReference>
<keyword evidence="7" id="KW-1185">Reference proteome</keyword>
<feature type="domain" description="Glycosyl hydrolase family 95 catalytic" evidence="4">
    <location>
        <begin position="785"/>
        <end position="1185"/>
    </location>
</feature>
<dbReference type="Gene3D" id="1.50.10.10">
    <property type="match status" value="2"/>
</dbReference>
<evidence type="ECO:0000259" key="2">
    <source>
        <dbReference type="Pfam" id="PF14498"/>
    </source>
</evidence>
<dbReference type="InterPro" id="IPR054491">
    <property type="entry name" value="MGH1-like_GH"/>
</dbReference>
<dbReference type="PANTHER" id="PTHR31084">
    <property type="entry name" value="ALPHA-L-FUCOSIDASE 2"/>
    <property type="match status" value="1"/>
</dbReference>
<feature type="domain" description="Alpha fucosidase A-like C-terminal" evidence="3">
    <location>
        <begin position="1187"/>
        <end position="1265"/>
    </location>
</feature>
<dbReference type="EMBL" id="VLLG01000003">
    <property type="protein sequence ID" value="TWI88295.1"/>
    <property type="molecule type" value="Genomic_DNA"/>
</dbReference>
<evidence type="ECO:0000259" key="3">
    <source>
        <dbReference type="Pfam" id="PF21307"/>
    </source>
</evidence>
<dbReference type="InterPro" id="IPR005194">
    <property type="entry name" value="Glyco_hydro_65_C"/>
</dbReference>
<dbReference type="SMR" id="A0A562T425"/>
<feature type="domain" description="Glycosyl hydrolase family 95 N-terminal" evidence="2">
    <location>
        <begin position="523"/>
        <end position="763"/>
    </location>
</feature>
<reference evidence="6 7" key="1">
    <citation type="journal article" date="2013" name="Stand. Genomic Sci.">
        <title>Genomic Encyclopedia of Type Strains, Phase I: The one thousand microbial genomes (KMG-I) project.</title>
        <authorList>
            <person name="Kyrpides N.C."/>
            <person name="Woyke T."/>
            <person name="Eisen J.A."/>
            <person name="Garrity G."/>
            <person name="Lilburn T.G."/>
            <person name="Beck B.J."/>
            <person name="Whitman W.B."/>
            <person name="Hugenholtz P."/>
            <person name="Klenk H.P."/>
        </authorList>
    </citation>
    <scope>NUCLEOTIDE SEQUENCE [LARGE SCALE GENOMIC DNA]</scope>
    <source>
        <strain evidence="6 7">DSM 13484</strain>
    </source>
</reference>
<dbReference type="PANTHER" id="PTHR31084:SF0">
    <property type="entry name" value="ALPHA-L-FUCOSIDASE 2"/>
    <property type="match status" value="1"/>
</dbReference>
<comment type="caution">
    <text evidence="6">The sequence shown here is derived from an EMBL/GenBank/DDBJ whole genome shotgun (WGS) entry which is preliminary data.</text>
</comment>
<dbReference type="GO" id="GO:0004560">
    <property type="term" value="F:alpha-L-fucosidase activity"/>
    <property type="evidence" value="ECO:0007669"/>
    <property type="project" value="TreeGrafter"/>
</dbReference>
<dbReference type="Pfam" id="PF03633">
    <property type="entry name" value="Glyco_hydro_65C"/>
    <property type="match status" value="1"/>
</dbReference>